<keyword evidence="1" id="KW-0805">Transcription regulation</keyword>
<evidence type="ECO:0000256" key="2">
    <source>
        <dbReference type="ARBA" id="ARBA00023125"/>
    </source>
</evidence>
<evidence type="ECO:0000313" key="5">
    <source>
        <dbReference type="EMBL" id="GAA3919639.1"/>
    </source>
</evidence>
<keyword evidence="6" id="KW-1185">Reference proteome</keyword>
<dbReference type="Pfam" id="PF12833">
    <property type="entry name" value="HTH_18"/>
    <property type="match status" value="1"/>
</dbReference>
<dbReference type="EMBL" id="BAABBN010000004">
    <property type="protein sequence ID" value="GAA3919639.1"/>
    <property type="molecule type" value="Genomic_DNA"/>
</dbReference>
<evidence type="ECO:0000313" key="6">
    <source>
        <dbReference type="Proteomes" id="UP001501565"/>
    </source>
</evidence>
<organism evidence="5 6">
    <name type="scientific">Litoribacillus peritrichatus</name>
    <dbReference type="NCBI Taxonomy" id="718191"/>
    <lineage>
        <taxon>Bacteria</taxon>
        <taxon>Pseudomonadati</taxon>
        <taxon>Pseudomonadota</taxon>
        <taxon>Gammaproteobacteria</taxon>
        <taxon>Oceanospirillales</taxon>
        <taxon>Oceanospirillaceae</taxon>
        <taxon>Litoribacillus</taxon>
    </lineage>
</organism>
<dbReference type="SMART" id="SM00342">
    <property type="entry name" value="HTH_ARAC"/>
    <property type="match status" value="1"/>
</dbReference>
<dbReference type="Proteomes" id="UP001501565">
    <property type="component" value="Unassembled WGS sequence"/>
</dbReference>
<dbReference type="Gene3D" id="1.10.10.60">
    <property type="entry name" value="Homeodomain-like"/>
    <property type="match status" value="1"/>
</dbReference>
<reference evidence="6" key="1">
    <citation type="journal article" date="2019" name="Int. J. Syst. Evol. Microbiol.">
        <title>The Global Catalogue of Microorganisms (GCM) 10K type strain sequencing project: providing services to taxonomists for standard genome sequencing and annotation.</title>
        <authorList>
            <consortium name="The Broad Institute Genomics Platform"/>
            <consortium name="The Broad Institute Genome Sequencing Center for Infectious Disease"/>
            <person name="Wu L."/>
            <person name="Ma J."/>
        </authorList>
    </citation>
    <scope>NUCLEOTIDE SEQUENCE [LARGE SCALE GENOMIC DNA]</scope>
    <source>
        <strain evidence="6">JCM 17551</strain>
    </source>
</reference>
<evidence type="ECO:0000259" key="4">
    <source>
        <dbReference type="PROSITE" id="PS01124"/>
    </source>
</evidence>
<feature type="domain" description="HTH araC/xylS-type" evidence="4">
    <location>
        <begin position="234"/>
        <end position="332"/>
    </location>
</feature>
<dbReference type="SUPFAM" id="SSF46689">
    <property type="entry name" value="Homeodomain-like"/>
    <property type="match status" value="1"/>
</dbReference>
<dbReference type="InterPro" id="IPR018060">
    <property type="entry name" value="HTH_AraC"/>
</dbReference>
<dbReference type="InterPro" id="IPR009057">
    <property type="entry name" value="Homeodomain-like_sf"/>
</dbReference>
<dbReference type="PROSITE" id="PS01124">
    <property type="entry name" value="HTH_ARAC_FAMILY_2"/>
    <property type="match status" value="1"/>
</dbReference>
<accession>A0ABP7MEK8</accession>
<keyword evidence="2" id="KW-0238">DNA-binding</keyword>
<dbReference type="InterPro" id="IPR032687">
    <property type="entry name" value="AraC-type_N"/>
</dbReference>
<sequence>MSELKDAGILMRMMNSAMQQMDVDIESIYRKCGVTEAHLENTQIRTPHEANLIFWNAAETVTQDANVGLHFGEKMPVFKGQVLEYLFLSSPSFGEGLKRALDYQRLLSDAASARLEIDGDQACLIADTSSDVIKNLRHFNECVAVGLIQFFKYVTEGEFSPSKLTFHFSQPADISEHQRVFGCPVEFNNAHNRIYFDAELLKRSSLHAESELLELHEQLAGKHVAKLERQDLISRVNKIIGELLETGEVSLDVVAERMSLKSRSLRSKLTEAGTNFNQLFSDYRCHLAKRLLVRTEESVDEIVYLTGFSEPSTFYRAFKRWTGMTPVEYRKSKSGMRF</sequence>
<gene>
    <name evidence="5" type="ORF">GCM10022277_13880</name>
</gene>
<dbReference type="InterPro" id="IPR020449">
    <property type="entry name" value="Tscrpt_reg_AraC-type_HTH"/>
</dbReference>
<dbReference type="PANTHER" id="PTHR47894:SF1">
    <property type="entry name" value="HTH-TYPE TRANSCRIPTIONAL REGULATOR VQSM"/>
    <property type="match status" value="1"/>
</dbReference>
<keyword evidence="3" id="KW-0804">Transcription</keyword>
<dbReference type="RefSeq" id="WP_344796853.1">
    <property type="nucleotide sequence ID" value="NZ_BAABBN010000004.1"/>
</dbReference>
<name>A0ABP7MEK8_9GAMM</name>
<comment type="caution">
    <text evidence="5">The sequence shown here is derived from an EMBL/GenBank/DDBJ whole genome shotgun (WGS) entry which is preliminary data.</text>
</comment>
<evidence type="ECO:0000256" key="1">
    <source>
        <dbReference type="ARBA" id="ARBA00023015"/>
    </source>
</evidence>
<protein>
    <submittedName>
        <fullName evidence="5">AraC family transcriptional regulator</fullName>
    </submittedName>
</protein>
<dbReference type="Pfam" id="PF12625">
    <property type="entry name" value="Arabinose_bd"/>
    <property type="match status" value="1"/>
</dbReference>
<dbReference type="PANTHER" id="PTHR47894">
    <property type="entry name" value="HTH-TYPE TRANSCRIPTIONAL REGULATOR GADX"/>
    <property type="match status" value="1"/>
</dbReference>
<proteinExistence type="predicted"/>
<evidence type="ECO:0000256" key="3">
    <source>
        <dbReference type="ARBA" id="ARBA00023163"/>
    </source>
</evidence>
<dbReference type="PRINTS" id="PR00032">
    <property type="entry name" value="HTHARAC"/>
</dbReference>